<evidence type="ECO:0000256" key="1">
    <source>
        <dbReference type="SAM" id="SignalP"/>
    </source>
</evidence>
<organism evidence="2 3">
    <name type="scientific">Pengzhenrongella sicca</name>
    <dbReference type="NCBI Taxonomy" id="2819238"/>
    <lineage>
        <taxon>Bacteria</taxon>
        <taxon>Bacillati</taxon>
        <taxon>Actinomycetota</taxon>
        <taxon>Actinomycetes</taxon>
        <taxon>Micrococcales</taxon>
        <taxon>Pengzhenrongella</taxon>
    </lineage>
</organism>
<keyword evidence="3" id="KW-1185">Reference proteome</keyword>
<dbReference type="KEGG" id="psic:J4E96_03165"/>
<feature type="signal peptide" evidence="1">
    <location>
        <begin position="1"/>
        <end position="26"/>
    </location>
</feature>
<accession>A0A8A4ZKC4</accession>
<gene>
    <name evidence="2" type="ORF">J4E96_03165</name>
</gene>
<dbReference type="AlphaFoldDB" id="A0A8A4ZKC4"/>
<evidence type="ECO:0000313" key="2">
    <source>
        <dbReference type="EMBL" id="QTE30038.1"/>
    </source>
</evidence>
<dbReference type="EMBL" id="CP071868">
    <property type="protein sequence ID" value="QTE30038.1"/>
    <property type="molecule type" value="Genomic_DNA"/>
</dbReference>
<protein>
    <recommendedName>
        <fullName evidence="4">ATP/GTP-binding protein</fullName>
    </recommendedName>
</protein>
<name>A0A8A4ZKC4_9MICO</name>
<evidence type="ECO:0000313" key="3">
    <source>
        <dbReference type="Proteomes" id="UP000663937"/>
    </source>
</evidence>
<keyword evidence="1" id="KW-0732">Signal</keyword>
<dbReference type="RefSeq" id="WP_227424354.1">
    <property type="nucleotide sequence ID" value="NZ_CP071868.1"/>
</dbReference>
<reference evidence="2" key="1">
    <citation type="submission" date="2021-03" db="EMBL/GenBank/DDBJ databases">
        <title>Pengzhenrongella sicca gen. nov., sp. nov., a new member of suborder Micrococcineae isolated from High-Arctic tundra soil.</title>
        <authorList>
            <person name="Peng F."/>
        </authorList>
    </citation>
    <scope>NUCLEOTIDE SEQUENCE</scope>
    <source>
        <strain evidence="2">LRZ-2</strain>
    </source>
</reference>
<sequence length="307" mass="31385">MLTRRRSVFTLFVAIALALGVGSANGAAVGPDCPPHSEYCVITVETPGNPGQPGSSSGPTSGPGGVRVCYSTLLGTAVPCHSDSLGWWSQIDECYYRLVDPQPAGSEPAWENHFPDGAIYGSMCPGVRGTGGGWVWFPTPPDGFGAVTTTPAELAQRAVGTMQLAGPAIGIAPKPGSTGLVGIPVWLWTDVSPTTWGPTSASASIPGLTVTATAQAKRIVWDMGDGTKVTCTTPGTVYSKSLGGGPSPTCGHIYRESSAGKPGDAFALTATTTWEVTWTGGGTSGTLTVTRASSTTIRIGELQVLVT</sequence>
<dbReference type="Proteomes" id="UP000663937">
    <property type="component" value="Chromosome"/>
</dbReference>
<proteinExistence type="predicted"/>
<evidence type="ECO:0008006" key="4">
    <source>
        <dbReference type="Google" id="ProtNLM"/>
    </source>
</evidence>
<feature type="chain" id="PRO_5035263236" description="ATP/GTP-binding protein" evidence="1">
    <location>
        <begin position="27"/>
        <end position="307"/>
    </location>
</feature>